<dbReference type="PANTHER" id="PTHR14889">
    <property type="entry name" value="RCG36411"/>
    <property type="match status" value="1"/>
</dbReference>
<dbReference type="GO" id="GO:0035751">
    <property type="term" value="P:regulation of lysosomal lumen pH"/>
    <property type="evidence" value="ECO:0007669"/>
    <property type="project" value="TreeGrafter"/>
</dbReference>
<name>A0A401RLN8_CHIPU</name>
<comment type="caution">
    <text evidence="1">The sequence shown here is derived from an EMBL/GenBank/DDBJ whole genome shotgun (WGS) entry which is preliminary data.</text>
</comment>
<proteinExistence type="predicted"/>
<dbReference type="InterPro" id="IPR027869">
    <property type="entry name" value="TASL"/>
</dbReference>
<dbReference type="EMBL" id="BEZZ01001499">
    <property type="protein sequence ID" value="GCC19065.1"/>
    <property type="molecule type" value="Genomic_DNA"/>
</dbReference>
<accession>A0A401RLN8</accession>
<dbReference type="STRING" id="137246.A0A401RLN8"/>
<sequence>MISLHFEILHIHLAPAASTYHRRSFSVVAVFVMLAEGFLTRIGYSHQRECVHQDNNVNPKRVPKTKNDSWEMLFSSSEFSESIDHEQYNAEEILDSKKGQSLPYQREEKATAKVARVPIFERKISDVLDIPKPNGCSENNLDLYRSWSPICHSYTDLQIAGDNVTPHSPSSKGCLVDYGYESCNRPILQLENQSGWPSVPGSGYEVWSQSGTEANLNSDRSIVLLKEPLSNSVLNRYMEQKVAELYKQYLEDSMTKCTSPTDIMGSHFLMTNIDQISLQISHDNNMEPTKAKDIVLNCLFSVACATHSSDICTPNLQISSQQTENPTLRF</sequence>
<evidence type="ECO:0000313" key="2">
    <source>
        <dbReference type="Proteomes" id="UP000287033"/>
    </source>
</evidence>
<reference evidence="1 2" key="1">
    <citation type="journal article" date="2018" name="Nat. Ecol. Evol.">
        <title>Shark genomes provide insights into elasmobranch evolution and the origin of vertebrates.</title>
        <authorList>
            <person name="Hara Y"/>
            <person name="Yamaguchi K"/>
            <person name="Onimaru K"/>
            <person name="Kadota M"/>
            <person name="Koyanagi M"/>
            <person name="Keeley SD"/>
            <person name="Tatsumi K"/>
            <person name="Tanaka K"/>
            <person name="Motone F"/>
            <person name="Kageyama Y"/>
            <person name="Nozu R"/>
            <person name="Adachi N"/>
            <person name="Nishimura O"/>
            <person name="Nakagawa R"/>
            <person name="Tanegashima C"/>
            <person name="Kiyatake I"/>
            <person name="Matsumoto R"/>
            <person name="Murakumo K"/>
            <person name="Nishida K"/>
            <person name="Terakita A"/>
            <person name="Kuratani S"/>
            <person name="Sato K"/>
            <person name="Hyodo S Kuraku.S."/>
        </authorList>
    </citation>
    <scope>NUCLEOTIDE SEQUENCE [LARGE SCALE GENOMIC DNA]</scope>
</reference>
<keyword evidence="2" id="KW-1185">Reference proteome</keyword>
<dbReference type="Pfam" id="PF15133">
    <property type="entry name" value="TASL"/>
    <property type="match status" value="1"/>
</dbReference>
<dbReference type="GO" id="GO:0034121">
    <property type="term" value="P:regulation of toll-like receptor signaling pathway"/>
    <property type="evidence" value="ECO:0007669"/>
    <property type="project" value="InterPro"/>
</dbReference>
<organism evidence="1 2">
    <name type="scientific">Chiloscyllium punctatum</name>
    <name type="common">Brownbanded bambooshark</name>
    <name type="synonym">Hemiscyllium punctatum</name>
    <dbReference type="NCBI Taxonomy" id="137246"/>
    <lineage>
        <taxon>Eukaryota</taxon>
        <taxon>Metazoa</taxon>
        <taxon>Chordata</taxon>
        <taxon>Craniata</taxon>
        <taxon>Vertebrata</taxon>
        <taxon>Chondrichthyes</taxon>
        <taxon>Elasmobranchii</taxon>
        <taxon>Galeomorphii</taxon>
        <taxon>Galeoidea</taxon>
        <taxon>Orectolobiformes</taxon>
        <taxon>Hemiscylliidae</taxon>
        <taxon>Chiloscyllium</taxon>
    </lineage>
</organism>
<evidence type="ECO:0000313" key="1">
    <source>
        <dbReference type="EMBL" id="GCC19065.1"/>
    </source>
</evidence>
<dbReference type="Proteomes" id="UP000287033">
    <property type="component" value="Unassembled WGS sequence"/>
</dbReference>
<dbReference type="OrthoDB" id="8778600at2759"/>
<gene>
    <name evidence="1" type="ORF">chiPu_0018192</name>
</gene>
<dbReference type="PANTHER" id="PTHR14889:SF3">
    <property type="entry name" value="TLR ADAPTER INTERACTING WITH SLC15A4 ON THE LYSOSOME"/>
    <property type="match status" value="1"/>
</dbReference>
<protein>
    <submittedName>
        <fullName evidence="1">Uncharacterized protein</fullName>
    </submittedName>
</protein>
<dbReference type="OMA" id="GSHFLMT"/>
<dbReference type="AlphaFoldDB" id="A0A401RLN8"/>